<reference evidence="1" key="2">
    <citation type="journal article" date="2021" name="PeerJ">
        <title>Extensive microbial diversity within the chicken gut microbiome revealed by metagenomics and culture.</title>
        <authorList>
            <person name="Gilroy R."/>
            <person name="Ravi A."/>
            <person name="Getino M."/>
            <person name="Pursley I."/>
            <person name="Horton D.L."/>
            <person name="Alikhan N.F."/>
            <person name="Baker D."/>
            <person name="Gharbi K."/>
            <person name="Hall N."/>
            <person name="Watson M."/>
            <person name="Adriaenssens E.M."/>
            <person name="Foster-Nyarko E."/>
            <person name="Jarju S."/>
            <person name="Secka A."/>
            <person name="Antonio M."/>
            <person name="Oren A."/>
            <person name="Chaudhuri R.R."/>
            <person name="La Ragione R."/>
            <person name="Hildebrand F."/>
            <person name="Pallen M.J."/>
        </authorList>
    </citation>
    <scope>NUCLEOTIDE SEQUENCE</scope>
    <source>
        <strain evidence="1">1748</strain>
    </source>
</reference>
<proteinExistence type="predicted"/>
<gene>
    <name evidence="1" type="ORF">IAC78_00655</name>
</gene>
<dbReference type="Proteomes" id="UP000823629">
    <property type="component" value="Unassembled WGS sequence"/>
</dbReference>
<accession>A0A9D9D4T6</accession>
<organism evidence="1 2">
    <name type="scientific">Candidatus Scatoplasma merdavium</name>
    <dbReference type="NCBI Taxonomy" id="2840932"/>
    <lineage>
        <taxon>Bacteria</taxon>
        <taxon>Bacillati</taxon>
        <taxon>Bacillota</taxon>
        <taxon>Bacilli</taxon>
        <taxon>Bacillales</taxon>
        <taxon>Candidatus Scatoplasma</taxon>
    </lineage>
</organism>
<sequence>MKNYPEWSERKQLIDLRNKFCALYQNEDGTKFYIEPVYYEGLMYFKRFKPERFHEILEEMDRQVKINKLVVFCGDEDEPITFVDERVRCAFLTIRDITERINLIDEAKNFQGDYTD</sequence>
<reference evidence="1" key="1">
    <citation type="submission" date="2020-10" db="EMBL/GenBank/DDBJ databases">
        <authorList>
            <person name="Gilroy R."/>
        </authorList>
    </citation>
    <scope>NUCLEOTIDE SEQUENCE</scope>
    <source>
        <strain evidence="1">1748</strain>
    </source>
</reference>
<protein>
    <submittedName>
        <fullName evidence="1">Uncharacterized protein</fullName>
    </submittedName>
</protein>
<dbReference type="EMBL" id="JADING010000015">
    <property type="protein sequence ID" value="MBO8413981.1"/>
    <property type="molecule type" value="Genomic_DNA"/>
</dbReference>
<comment type="caution">
    <text evidence="1">The sequence shown here is derived from an EMBL/GenBank/DDBJ whole genome shotgun (WGS) entry which is preliminary data.</text>
</comment>
<evidence type="ECO:0000313" key="1">
    <source>
        <dbReference type="EMBL" id="MBO8413981.1"/>
    </source>
</evidence>
<evidence type="ECO:0000313" key="2">
    <source>
        <dbReference type="Proteomes" id="UP000823629"/>
    </source>
</evidence>
<name>A0A9D9D4T6_9BACL</name>
<dbReference type="AlphaFoldDB" id="A0A9D9D4T6"/>